<feature type="compositionally biased region" description="Basic and acidic residues" evidence="1">
    <location>
        <begin position="47"/>
        <end position="61"/>
    </location>
</feature>
<dbReference type="OrthoDB" id="4232400at2759"/>
<evidence type="ECO:0000313" key="4">
    <source>
        <dbReference type="Proteomes" id="UP000605986"/>
    </source>
</evidence>
<dbReference type="Pfam" id="PF22936">
    <property type="entry name" value="Pol_BBD"/>
    <property type="match status" value="1"/>
</dbReference>
<dbReference type="InterPro" id="IPR054722">
    <property type="entry name" value="PolX-like_BBD"/>
</dbReference>
<comment type="caution">
    <text evidence="3">The sequence shown here is derived from an EMBL/GenBank/DDBJ whole genome shotgun (WGS) entry which is preliminary data.</text>
</comment>
<reference evidence="3" key="1">
    <citation type="submission" date="2020-01" db="EMBL/GenBank/DDBJ databases">
        <title>Identification and distribution of gene clusters putatively required for synthesis of sphingolipid metabolism inhibitors in phylogenetically diverse species of the filamentous fungus Fusarium.</title>
        <authorList>
            <person name="Kim H.-S."/>
            <person name="Busman M."/>
            <person name="Brown D.W."/>
            <person name="Divon H."/>
            <person name="Uhlig S."/>
            <person name="Proctor R.H."/>
        </authorList>
    </citation>
    <scope>NUCLEOTIDE SEQUENCE</scope>
    <source>
        <strain evidence="3">NRRL 53441</strain>
    </source>
</reference>
<protein>
    <recommendedName>
        <fullName evidence="2">Retrovirus-related Pol polyprotein from transposon TNT 1-94-like beta-barrel domain-containing protein</fullName>
    </recommendedName>
</protein>
<dbReference type="PANTHER" id="PTHR40628">
    <property type="entry name" value="CHROMO DOMAIN-CONTAINING PROTEIN"/>
    <property type="match status" value="1"/>
</dbReference>
<organism evidence="3 4">
    <name type="scientific">Fusarium austroafricanum</name>
    <dbReference type="NCBI Taxonomy" id="2364996"/>
    <lineage>
        <taxon>Eukaryota</taxon>
        <taxon>Fungi</taxon>
        <taxon>Dikarya</taxon>
        <taxon>Ascomycota</taxon>
        <taxon>Pezizomycotina</taxon>
        <taxon>Sordariomycetes</taxon>
        <taxon>Hypocreomycetidae</taxon>
        <taxon>Hypocreales</taxon>
        <taxon>Nectriaceae</taxon>
        <taxon>Fusarium</taxon>
        <taxon>Fusarium concolor species complex</taxon>
    </lineage>
</organism>
<accession>A0A8H4KD88</accession>
<feature type="compositionally biased region" description="Low complexity" evidence="1">
    <location>
        <begin position="22"/>
        <end position="34"/>
    </location>
</feature>
<gene>
    <name evidence="3" type="ORF">F53441_8626</name>
</gene>
<dbReference type="AlphaFoldDB" id="A0A8H4KD88"/>
<dbReference type="PANTHER" id="PTHR40628:SF1">
    <property type="entry name" value="CHROMO DOMAIN-CONTAINING PROTEIN"/>
    <property type="match status" value="1"/>
</dbReference>
<keyword evidence="4" id="KW-1185">Reference proteome</keyword>
<evidence type="ECO:0000259" key="2">
    <source>
        <dbReference type="Pfam" id="PF22936"/>
    </source>
</evidence>
<feature type="region of interest" description="Disordered" evidence="1">
    <location>
        <begin position="1"/>
        <end position="61"/>
    </location>
</feature>
<dbReference type="Proteomes" id="UP000605986">
    <property type="component" value="Unassembled WGS sequence"/>
</dbReference>
<evidence type="ECO:0000256" key="1">
    <source>
        <dbReference type="SAM" id="MobiDB-lite"/>
    </source>
</evidence>
<feature type="domain" description="Retrovirus-related Pol polyprotein from transposon TNT 1-94-like beta-barrel" evidence="2">
    <location>
        <begin position="245"/>
        <end position="320"/>
    </location>
</feature>
<dbReference type="EMBL" id="JAADJG010000371">
    <property type="protein sequence ID" value="KAF4447876.1"/>
    <property type="molecule type" value="Genomic_DNA"/>
</dbReference>
<sequence>MSFNPINRTRAGPTTAGEPSHSQQTSESQAQSAAGGLTIAEPSNPRQTHEHQASEPQAHEPPDYKPWVLSMASNVHICTYKGWYMADYVEYNSRVASVATGILEVDGIGTVILPMERTGNDLEFEDRSHLILRNVLHCPTAPTNIVGQGIEPEYRILSLYDEDNGISGDIRLGFQNLLVGRFKGKGKNNPRIDTSLPPLGPLLASPWDLSGDYFDFFELELDKQVKRAEIQLDLDLHRPILCPTWICHPANNVHICCNRDWFGSSYCPINTHVESSDGLPIQVVGIGTVILFLKQPGGKTRRLMLEEVLHAPRIPFNMFKWPYTKELGRTRKSKPTQDYVEILNHKDDVVYTLPHPVSNGILPPLPVCNGTFRHYPVLDGIISTNERWNLSLQALKPWYTFLRGNILSEARVKRISTDPAAPQTQAGFDKVRALELVGSGIAAVRLMKQASSES</sequence>
<name>A0A8H4KD88_9HYPO</name>
<evidence type="ECO:0000313" key="3">
    <source>
        <dbReference type="EMBL" id="KAF4447876.1"/>
    </source>
</evidence>
<proteinExistence type="predicted"/>